<proteinExistence type="predicted"/>
<keyword evidence="3" id="KW-1185">Reference proteome</keyword>
<organism evidence="2 3">
    <name type="scientific">Lasius platythorax</name>
    <dbReference type="NCBI Taxonomy" id="488582"/>
    <lineage>
        <taxon>Eukaryota</taxon>
        <taxon>Metazoa</taxon>
        <taxon>Ecdysozoa</taxon>
        <taxon>Arthropoda</taxon>
        <taxon>Hexapoda</taxon>
        <taxon>Insecta</taxon>
        <taxon>Pterygota</taxon>
        <taxon>Neoptera</taxon>
        <taxon>Endopterygota</taxon>
        <taxon>Hymenoptera</taxon>
        <taxon>Apocrita</taxon>
        <taxon>Aculeata</taxon>
        <taxon>Formicoidea</taxon>
        <taxon>Formicidae</taxon>
        <taxon>Formicinae</taxon>
        <taxon>Lasius</taxon>
        <taxon>Lasius</taxon>
    </lineage>
</organism>
<feature type="region of interest" description="Disordered" evidence="1">
    <location>
        <begin position="38"/>
        <end position="61"/>
    </location>
</feature>
<dbReference type="Proteomes" id="UP001497644">
    <property type="component" value="Chromosome 9"/>
</dbReference>
<dbReference type="AlphaFoldDB" id="A0AAV2PAA1"/>
<evidence type="ECO:0000313" key="2">
    <source>
        <dbReference type="EMBL" id="CAL1689272.1"/>
    </source>
</evidence>
<gene>
    <name evidence="2" type="ORF">LPLAT_LOCUS14230</name>
</gene>
<name>A0AAV2PAA1_9HYME</name>
<evidence type="ECO:0000313" key="3">
    <source>
        <dbReference type="Proteomes" id="UP001497644"/>
    </source>
</evidence>
<protein>
    <submittedName>
        <fullName evidence="2">Uncharacterized protein</fullName>
    </submittedName>
</protein>
<evidence type="ECO:0000256" key="1">
    <source>
        <dbReference type="SAM" id="MobiDB-lite"/>
    </source>
</evidence>
<reference evidence="2" key="1">
    <citation type="submission" date="2024-04" db="EMBL/GenBank/DDBJ databases">
        <authorList>
            <consortium name="Molecular Ecology Group"/>
        </authorList>
    </citation>
    <scope>NUCLEOTIDE SEQUENCE</scope>
</reference>
<sequence>MGFGDDDDDDDDDDGTAVRKSQIATLWIAGRSIMQLPTRKRKEQRTMDARGGVSATTNASIRKDVPLRSSISLFDDRAPKVLRLRQTSLAYTFLPDLPG</sequence>
<accession>A0AAV2PAA1</accession>
<dbReference type="EMBL" id="OZ034832">
    <property type="protein sequence ID" value="CAL1689272.1"/>
    <property type="molecule type" value="Genomic_DNA"/>
</dbReference>